<protein>
    <recommendedName>
        <fullName evidence="6">Ribosomal processing cysteine protease Prp</fullName>
    </recommendedName>
</protein>
<organism evidence="7 8">
    <name type="scientific">Apilactobacillus ozensis DSM 23829 = JCM 17196</name>
    <dbReference type="NCBI Taxonomy" id="1423781"/>
    <lineage>
        <taxon>Bacteria</taxon>
        <taxon>Bacillati</taxon>
        <taxon>Bacillota</taxon>
        <taxon>Bacilli</taxon>
        <taxon>Lactobacillales</taxon>
        <taxon>Lactobacillaceae</taxon>
        <taxon>Apilactobacillus</taxon>
    </lineage>
</organism>
<dbReference type="GO" id="GO:0042254">
    <property type="term" value="P:ribosome biogenesis"/>
    <property type="evidence" value="ECO:0007669"/>
    <property type="project" value="UniProtKB-KW"/>
</dbReference>
<dbReference type="PATRIC" id="fig|1423781.4.peg.198"/>
<evidence type="ECO:0000313" key="8">
    <source>
        <dbReference type="Proteomes" id="UP000052012"/>
    </source>
</evidence>
<name>A0A0R2ALM9_9LACO</name>
<dbReference type="Pfam" id="PF04327">
    <property type="entry name" value="Peptidase_Prp"/>
    <property type="match status" value="1"/>
</dbReference>
<accession>A0A0R2ALM9</accession>
<keyword evidence="8" id="KW-1185">Reference proteome</keyword>
<dbReference type="RefSeq" id="WP_056966404.1">
    <property type="nucleotide sequence ID" value="NZ_AYYQ01000031.1"/>
</dbReference>
<evidence type="ECO:0000256" key="1">
    <source>
        <dbReference type="ARBA" id="ARBA00022517"/>
    </source>
</evidence>
<dbReference type="Proteomes" id="UP000052012">
    <property type="component" value="Unassembled WGS sequence"/>
</dbReference>
<keyword evidence="2" id="KW-0645">Protease</keyword>
<evidence type="ECO:0000256" key="5">
    <source>
        <dbReference type="ARBA" id="ARBA00044503"/>
    </source>
</evidence>
<evidence type="ECO:0000256" key="2">
    <source>
        <dbReference type="ARBA" id="ARBA00022670"/>
    </source>
</evidence>
<keyword evidence="4" id="KW-0788">Thiol protease</keyword>
<dbReference type="GO" id="GO:0008234">
    <property type="term" value="F:cysteine-type peptidase activity"/>
    <property type="evidence" value="ECO:0007669"/>
    <property type="project" value="UniProtKB-KW"/>
</dbReference>
<dbReference type="AlphaFoldDB" id="A0A0R2ALM9"/>
<dbReference type="InterPro" id="IPR007422">
    <property type="entry name" value="Peptidase_Prp"/>
</dbReference>
<dbReference type="OrthoDB" id="48998at2"/>
<dbReference type="PANTHER" id="PTHR39178">
    <property type="entry name" value="HYPOTHETICAL RIBOSOME-ASSOCIATED PROTEIN"/>
    <property type="match status" value="1"/>
</dbReference>
<dbReference type="EMBL" id="AYYQ01000031">
    <property type="protein sequence ID" value="KRM68078.1"/>
    <property type="molecule type" value="Genomic_DNA"/>
</dbReference>
<sequence>MIRVKIFHNNDNNIVKIEMRGHADAGEYGSDIVCSAVSALSISIVNGLESVVGIHPKVTSDNLNGGLMIVDIPAVSNHDQKIMANALLDTFENGLRDISHNYSDYVKLQ</sequence>
<keyword evidence="3" id="KW-0378">Hydrolase</keyword>
<reference evidence="7 8" key="1">
    <citation type="journal article" date="2015" name="Genome Announc.">
        <title>Expanding the biotechnology potential of lactobacilli through comparative genomics of 213 strains and associated genera.</title>
        <authorList>
            <person name="Sun Z."/>
            <person name="Harris H.M."/>
            <person name="McCann A."/>
            <person name="Guo C."/>
            <person name="Argimon S."/>
            <person name="Zhang W."/>
            <person name="Yang X."/>
            <person name="Jeffery I.B."/>
            <person name="Cooney J.C."/>
            <person name="Kagawa T.F."/>
            <person name="Liu W."/>
            <person name="Song Y."/>
            <person name="Salvetti E."/>
            <person name="Wrobel A."/>
            <person name="Rasinkangas P."/>
            <person name="Parkhill J."/>
            <person name="Rea M.C."/>
            <person name="O'Sullivan O."/>
            <person name="Ritari J."/>
            <person name="Douillard F.P."/>
            <person name="Paul Ross R."/>
            <person name="Yang R."/>
            <person name="Briner A.E."/>
            <person name="Felis G.E."/>
            <person name="de Vos W.M."/>
            <person name="Barrangou R."/>
            <person name="Klaenhammer T.R."/>
            <person name="Caufield P.W."/>
            <person name="Cui Y."/>
            <person name="Zhang H."/>
            <person name="O'Toole P.W."/>
        </authorList>
    </citation>
    <scope>NUCLEOTIDE SEQUENCE [LARGE SCALE GENOMIC DNA]</scope>
    <source>
        <strain evidence="7 8">DSM 23829</strain>
    </source>
</reference>
<proteinExistence type="inferred from homology"/>
<dbReference type="Gene3D" id="3.30.70.1490">
    <property type="entry name" value="Cysteine protease Prp"/>
    <property type="match status" value="1"/>
</dbReference>
<comment type="similarity">
    <text evidence="5">Belongs to the Prp family.</text>
</comment>
<gene>
    <name evidence="7" type="ORF">FD06_GL000196</name>
</gene>
<dbReference type="CDD" id="cd16332">
    <property type="entry name" value="Prp-like"/>
    <property type="match status" value="1"/>
</dbReference>
<evidence type="ECO:0000256" key="3">
    <source>
        <dbReference type="ARBA" id="ARBA00022801"/>
    </source>
</evidence>
<keyword evidence="1" id="KW-0690">Ribosome biogenesis</keyword>
<dbReference type="PANTHER" id="PTHR39178:SF1">
    <property type="entry name" value="RIBOSOMAL-PROCESSING CYSTEINE PROTEASE PRP"/>
    <property type="match status" value="1"/>
</dbReference>
<dbReference type="SUPFAM" id="SSF118010">
    <property type="entry name" value="TM1457-like"/>
    <property type="match status" value="1"/>
</dbReference>
<comment type="caution">
    <text evidence="7">The sequence shown here is derived from an EMBL/GenBank/DDBJ whole genome shotgun (WGS) entry which is preliminary data.</text>
</comment>
<evidence type="ECO:0000313" key="7">
    <source>
        <dbReference type="EMBL" id="KRM68078.1"/>
    </source>
</evidence>
<dbReference type="InterPro" id="IPR036764">
    <property type="entry name" value="Peptidase_Prp_sf"/>
</dbReference>
<dbReference type="STRING" id="1423781.FD06_GL000196"/>
<evidence type="ECO:0000256" key="4">
    <source>
        <dbReference type="ARBA" id="ARBA00022807"/>
    </source>
</evidence>
<evidence type="ECO:0000256" key="6">
    <source>
        <dbReference type="ARBA" id="ARBA00044538"/>
    </source>
</evidence>
<dbReference type="GO" id="GO:0006508">
    <property type="term" value="P:proteolysis"/>
    <property type="evidence" value="ECO:0007669"/>
    <property type="project" value="UniProtKB-KW"/>
</dbReference>